<accession>A0A101URA6</accession>
<organism evidence="2 3">
    <name type="scientific">Streptomyces dysideae</name>
    <dbReference type="NCBI Taxonomy" id="909626"/>
    <lineage>
        <taxon>Bacteria</taxon>
        <taxon>Bacillati</taxon>
        <taxon>Actinomycetota</taxon>
        <taxon>Actinomycetes</taxon>
        <taxon>Kitasatosporales</taxon>
        <taxon>Streptomycetaceae</taxon>
        <taxon>Streptomyces</taxon>
    </lineage>
</organism>
<evidence type="ECO:0000313" key="2">
    <source>
        <dbReference type="EMBL" id="KUO15404.1"/>
    </source>
</evidence>
<comment type="caution">
    <text evidence="2">The sequence shown here is derived from an EMBL/GenBank/DDBJ whole genome shotgun (WGS) entry which is preliminary data.</text>
</comment>
<feature type="region of interest" description="Disordered" evidence="1">
    <location>
        <begin position="24"/>
        <end position="73"/>
    </location>
</feature>
<reference evidence="2 3" key="1">
    <citation type="submission" date="2015-10" db="EMBL/GenBank/DDBJ databases">
        <title>Draft genome sequence of Streptomyces sp. RV15, isolated from a marine sponge.</title>
        <authorList>
            <person name="Ruckert C."/>
            <person name="Abdelmohsen U.R."/>
            <person name="Winkler A."/>
            <person name="Hentschel U."/>
            <person name="Kalinowski J."/>
            <person name="Kampfer P."/>
            <person name="Glaeser S."/>
        </authorList>
    </citation>
    <scope>NUCLEOTIDE SEQUENCE [LARGE SCALE GENOMIC DNA]</scope>
    <source>
        <strain evidence="2 3">RV15</strain>
    </source>
</reference>
<protein>
    <submittedName>
        <fullName evidence="2">Uncharacterized protein</fullName>
    </submittedName>
</protein>
<evidence type="ECO:0000313" key="3">
    <source>
        <dbReference type="Proteomes" id="UP000053260"/>
    </source>
</evidence>
<proteinExistence type="predicted"/>
<name>A0A101URA6_9ACTN</name>
<sequence>MSLTGERVPISLLPNGRTARYIDFTGTATSPSDPSTPATSVPQSPDPIDRPGSRESGSGGGWSRFVTWMRGSA</sequence>
<feature type="compositionally biased region" description="Low complexity" evidence="1">
    <location>
        <begin position="27"/>
        <end position="42"/>
    </location>
</feature>
<keyword evidence="3" id="KW-1185">Reference proteome</keyword>
<gene>
    <name evidence="2" type="ORF">AQJ91_41375</name>
</gene>
<evidence type="ECO:0000256" key="1">
    <source>
        <dbReference type="SAM" id="MobiDB-lite"/>
    </source>
</evidence>
<dbReference type="Proteomes" id="UP000053260">
    <property type="component" value="Unassembled WGS sequence"/>
</dbReference>
<dbReference type="STRING" id="909626.AQJ91_41375"/>
<dbReference type="EMBL" id="LMXB01000112">
    <property type="protein sequence ID" value="KUO15404.1"/>
    <property type="molecule type" value="Genomic_DNA"/>
</dbReference>
<dbReference type="AlphaFoldDB" id="A0A101URA6"/>